<dbReference type="AlphaFoldDB" id="A0A4R6KAY8"/>
<evidence type="ECO:0000256" key="2">
    <source>
        <dbReference type="PROSITE-ProRule" id="PRU00169"/>
    </source>
</evidence>
<dbReference type="Gene3D" id="6.10.250.690">
    <property type="match status" value="1"/>
</dbReference>
<keyword evidence="7" id="KW-1185">Reference proteome</keyword>
<protein>
    <submittedName>
        <fullName evidence="6">DNA-binding response OmpR family regulator</fullName>
    </submittedName>
</protein>
<dbReference type="PANTHER" id="PTHR48111">
    <property type="entry name" value="REGULATOR OF RPOS"/>
    <property type="match status" value="1"/>
</dbReference>
<evidence type="ECO:0000313" key="7">
    <source>
        <dbReference type="Proteomes" id="UP000295388"/>
    </source>
</evidence>
<comment type="caution">
    <text evidence="6">The sequence shown here is derived from an EMBL/GenBank/DDBJ whole genome shotgun (WGS) entry which is preliminary data.</text>
</comment>
<dbReference type="PROSITE" id="PS51755">
    <property type="entry name" value="OMPR_PHOB"/>
    <property type="match status" value="1"/>
</dbReference>
<gene>
    <name evidence="6" type="ORF">EV643_109128</name>
</gene>
<feature type="domain" description="Response regulatory" evidence="4">
    <location>
        <begin position="3"/>
        <end position="117"/>
    </location>
</feature>
<proteinExistence type="predicted"/>
<evidence type="ECO:0000259" key="5">
    <source>
        <dbReference type="PROSITE" id="PS51755"/>
    </source>
</evidence>
<dbReference type="RefSeq" id="WP_133801615.1">
    <property type="nucleotide sequence ID" value="NZ_SNWQ01000009.1"/>
</dbReference>
<accession>A0A4R6KAY8</accession>
<dbReference type="GO" id="GO:0000976">
    <property type="term" value="F:transcription cis-regulatory region binding"/>
    <property type="evidence" value="ECO:0007669"/>
    <property type="project" value="TreeGrafter"/>
</dbReference>
<dbReference type="Pfam" id="PF00486">
    <property type="entry name" value="Trans_reg_C"/>
    <property type="match status" value="1"/>
</dbReference>
<dbReference type="GO" id="GO:0032993">
    <property type="term" value="C:protein-DNA complex"/>
    <property type="evidence" value="ECO:0007669"/>
    <property type="project" value="TreeGrafter"/>
</dbReference>
<organism evidence="6 7">
    <name type="scientific">Kribbella caucasensis</name>
    <dbReference type="NCBI Taxonomy" id="2512215"/>
    <lineage>
        <taxon>Bacteria</taxon>
        <taxon>Bacillati</taxon>
        <taxon>Actinomycetota</taxon>
        <taxon>Actinomycetes</taxon>
        <taxon>Propionibacteriales</taxon>
        <taxon>Kribbellaceae</taxon>
        <taxon>Kribbella</taxon>
    </lineage>
</organism>
<dbReference type="Proteomes" id="UP000295388">
    <property type="component" value="Unassembled WGS sequence"/>
</dbReference>
<evidence type="ECO:0000259" key="4">
    <source>
        <dbReference type="PROSITE" id="PS50110"/>
    </source>
</evidence>
<name>A0A4R6KAY8_9ACTN</name>
<evidence type="ECO:0000256" key="3">
    <source>
        <dbReference type="PROSITE-ProRule" id="PRU01091"/>
    </source>
</evidence>
<dbReference type="Gene3D" id="1.10.10.10">
    <property type="entry name" value="Winged helix-like DNA-binding domain superfamily/Winged helix DNA-binding domain"/>
    <property type="match status" value="1"/>
</dbReference>
<dbReference type="SMART" id="SM00862">
    <property type="entry name" value="Trans_reg_C"/>
    <property type="match status" value="1"/>
</dbReference>
<dbReference type="InterPro" id="IPR001867">
    <property type="entry name" value="OmpR/PhoB-type_DNA-bd"/>
</dbReference>
<dbReference type="CDD" id="cd00383">
    <property type="entry name" value="trans_reg_C"/>
    <property type="match status" value="1"/>
</dbReference>
<feature type="domain" description="OmpR/PhoB-type" evidence="5">
    <location>
        <begin position="125"/>
        <end position="219"/>
    </location>
</feature>
<dbReference type="InterPro" id="IPR036388">
    <property type="entry name" value="WH-like_DNA-bd_sf"/>
</dbReference>
<reference evidence="6 7" key="1">
    <citation type="submission" date="2019-03" db="EMBL/GenBank/DDBJ databases">
        <title>Genomic Encyclopedia of Type Strains, Phase III (KMG-III): the genomes of soil and plant-associated and newly described type strains.</title>
        <authorList>
            <person name="Whitman W."/>
        </authorList>
    </citation>
    <scope>NUCLEOTIDE SEQUENCE [LARGE SCALE GENOMIC DNA]</scope>
    <source>
        <strain evidence="6 7">VKM Ac-2527</strain>
    </source>
</reference>
<keyword evidence="2" id="KW-0597">Phosphoprotein</keyword>
<dbReference type="Pfam" id="PF00072">
    <property type="entry name" value="Response_reg"/>
    <property type="match status" value="1"/>
</dbReference>
<dbReference type="PROSITE" id="PS50110">
    <property type="entry name" value="RESPONSE_REGULATORY"/>
    <property type="match status" value="1"/>
</dbReference>
<dbReference type="OrthoDB" id="9812490at2"/>
<keyword evidence="1 3" id="KW-0238">DNA-binding</keyword>
<dbReference type="InterPro" id="IPR001789">
    <property type="entry name" value="Sig_transdc_resp-reg_receiver"/>
</dbReference>
<dbReference type="InterPro" id="IPR011006">
    <property type="entry name" value="CheY-like_superfamily"/>
</dbReference>
<dbReference type="PANTHER" id="PTHR48111:SF38">
    <property type="entry name" value="TWO-COMPONENT RESPONSE REGULATOR"/>
    <property type="match status" value="1"/>
</dbReference>
<dbReference type="InterPro" id="IPR039420">
    <property type="entry name" value="WalR-like"/>
</dbReference>
<feature type="modified residue" description="4-aspartylphosphate" evidence="2">
    <location>
        <position position="52"/>
    </location>
</feature>
<dbReference type="SUPFAM" id="SSF52172">
    <property type="entry name" value="CheY-like"/>
    <property type="match status" value="1"/>
</dbReference>
<dbReference type="GO" id="GO:0006355">
    <property type="term" value="P:regulation of DNA-templated transcription"/>
    <property type="evidence" value="ECO:0007669"/>
    <property type="project" value="InterPro"/>
</dbReference>
<evidence type="ECO:0000256" key="1">
    <source>
        <dbReference type="ARBA" id="ARBA00023125"/>
    </source>
</evidence>
<dbReference type="SMART" id="SM00448">
    <property type="entry name" value="REC"/>
    <property type="match status" value="1"/>
</dbReference>
<evidence type="ECO:0000313" key="6">
    <source>
        <dbReference type="EMBL" id="TDO47235.1"/>
    </source>
</evidence>
<dbReference type="GO" id="GO:0000156">
    <property type="term" value="F:phosphorelay response regulator activity"/>
    <property type="evidence" value="ECO:0007669"/>
    <property type="project" value="TreeGrafter"/>
</dbReference>
<dbReference type="GO" id="GO:0005829">
    <property type="term" value="C:cytosol"/>
    <property type="evidence" value="ECO:0007669"/>
    <property type="project" value="TreeGrafter"/>
</dbReference>
<dbReference type="Gene3D" id="3.40.50.2300">
    <property type="match status" value="1"/>
</dbReference>
<feature type="DNA-binding region" description="OmpR/PhoB-type" evidence="3">
    <location>
        <begin position="125"/>
        <end position="219"/>
    </location>
</feature>
<sequence>MSRVLIAEDEDRIASFVAKGLRASGFTPTVVSDGAKALTYALGDEFDLLVLDLGLPLLDGLQVLADLRAAGTAIPIVILTARSSVADTVAGFDCGADDYISKPFRFEDLLTRIRLRLRGDRSAEVMVLRYQDLVLDLRTRRAAVGPRVVELTARESVLVEAFLRSRGKVLSREQLLTQVWGADFDSGSNLVDVYVGYLRRKLGPERIETVRGLGYRLWHQPLPETTTGAGAR</sequence>
<dbReference type="EMBL" id="SNWQ01000009">
    <property type="protein sequence ID" value="TDO47235.1"/>
    <property type="molecule type" value="Genomic_DNA"/>
</dbReference>